<reference evidence="1 2" key="1">
    <citation type="submission" date="2019-09" db="EMBL/GenBank/DDBJ databases">
        <title>A chromosome-level genome assembly of the Chinese tupelo Nyssa sinensis.</title>
        <authorList>
            <person name="Yang X."/>
            <person name="Kang M."/>
            <person name="Yang Y."/>
            <person name="Xiong H."/>
            <person name="Wang M."/>
            <person name="Zhang Z."/>
            <person name="Wang Z."/>
            <person name="Wu H."/>
            <person name="Ma T."/>
            <person name="Liu J."/>
            <person name="Xi Z."/>
        </authorList>
    </citation>
    <scope>NUCLEOTIDE SEQUENCE [LARGE SCALE GENOMIC DNA]</scope>
    <source>
        <strain evidence="1">J267</strain>
        <tissue evidence="1">Leaf</tissue>
    </source>
</reference>
<dbReference type="PANTHER" id="PTHR47383">
    <property type="entry name" value="OS03G0659800 PROTEIN"/>
    <property type="match status" value="1"/>
</dbReference>
<sequence>MLHSSTQSTRSGPDFHLLDEILSVIPIDSYDQLDLARKIMSMAIASCVSKLEPKTGDRGRGANRAAMGLGSAMADKTIVNGVASKAIDQSGDYAPITGEPVLHPLFSLIIGDETASDNRSVCFLPSDRNCVFFNRLYASLPTAAPPPSSRSMVASSSSSIFSGFEAGSPDLRFPG</sequence>
<dbReference type="PANTHER" id="PTHR47383:SF8">
    <property type="entry name" value="OS01G0768300 PROTEIN"/>
    <property type="match status" value="1"/>
</dbReference>
<evidence type="ECO:0000313" key="1">
    <source>
        <dbReference type="EMBL" id="KAA8532401.1"/>
    </source>
</evidence>
<proteinExistence type="predicted"/>
<dbReference type="InterPro" id="IPR058936">
    <property type="entry name" value="At4g15545-like"/>
</dbReference>
<name>A0A5J5ATU1_9ASTE</name>
<accession>A0A5J5ATU1</accession>
<dbReference type="EMBL" id="CM018042">
    <property type="protein sequence ID" value="KAA8532401.1"/>
    <property type="molecule type" value="Genomic_DNA"/>
</dbReference>
<keyword evidence="2" id="KW-1185">Reference proteome</keyword>
<dbReference type="OrthoDB" id="5599468at2759"/>
<protein>
    <submittedName>
        <fullName evidence="1">Uncharacterized protein</fullName>
    </submittedName>
</protein>
<dbReference type="AlphaFoldDB" id="A0A5J5ATU1"/>
<gene>
    <name evidence="1" type="ORF">F0562_032430</name>
</gene>
<dbReference type="Proteomes" id="UP000325577">
    <property type="component" value="Linkage Group LG19"/>
</dbReference>
<organism evidence="1 2">
    <name type="scientific">Nyssa sinensis</name>
    <dbReference type="NCBI Taxonomy" id="561372"/>
    <lineage>
        <taxon>Eukaryota</taxon>
        <taxon>Viridiplantae</taxon>
        <taxon>Streptophyta</taxon>
        <taxon>Embryophyta</taxon>
        <taxon>Tracheophyta</taxon>
        <taxon>Spermatophyta</taxon>
        <taxon>Magnoliopsida</taxon>
        <taxon>eudicotyledons</taxon>
        <taxon>Gunneridae</taxon>
        <taxon>Pentapetalae</taxon>
        <taxon>asterids</taxon>
        <taxon>Cornales</taxon>
        <taxon>Nyssaceae</taxon>
        <taxon>Nyssa</taxon>
    </lineage>
</organism>
<evidence type="ECO:0000313" key="2">
    <source>
        <dbReference type="Proteomes" id="UP000325577"/>
    </source>
</evidence>